<dbReference type="AlphaFoldDB" id="E6U5N9"/>
<dbReference type="KEGG" id="eha:Ethha_1254"/>
<organism evidence="2 3">
    <name type="scientific">Ethanoligenens harbinense (strain DSM 18485 / JCM 12961 / CGMCC 1.5033 / YUAN-3)</name>
    <dbReference type="NCBI Taxonomy" id="663278"/>
    <lineage>
        <taxon>Bacteria</taxon>
        <taxon>Bacillati</taxon>
        <taxon>Bacillota</taxon>
        <taxon>Clostridia</taxon>
        <taxon>Eubacteriales</taxon>
        <taxon>Oscillospiraceae</taxon>
        <taxon>Ethanoligenens</taxon>
    </lineage>
</organism>
<dbReference type="eggNOG" id="COG2771">
    <property type="taxonomic scope" value="Bacteria"/>
</dbReference>
<dbReference type="Proteomes" id="UP000001551">
    <property type="component" value="Chromosome"/>
</dbReference>
<feature type="compositionally biased region" description="Basic residues" evidence="1">
    <location>
        <begin position="63"/>
        <end position="77"/>
    </location>
</feature>
<dbReference type="EMBL" id="CP002400">
    <property type="protein sequence ID" value="ADU26798.1"/>
    <property type="molecule type" value="Genomic_DNA"/>
</dbReference>
<feature type="region of interest" description="Disordered" evidence="1">
    <location>
        <begin position="53"/>
        <end position="78"/>
    </location>
</feature>
<reference evidence="2 3" key="1">
    <citation type="submission" date="2010-12" db="EMBL/GenBank/DDBJ databases">
        <title>Complete sequence of Ethanoligenens harbinense YUAN-3.</title>
        <authorList>
            <person name="Lucas S."/>
            <person name="Copeland A."/>
            <person name="Lapidus A."/>
            <person name="Cheng J.-F."/>
            <person name="Bruce D."/>
            <person name="Goodwin L."/>
            <person name="Pitluck S."/>
            <person name="Chertkov O."/>
            <person name="Misra M."/>
            <person name="Detter J.C."/>
            <person name="Han C."/>
            <person name="Tapia R."/>
            <person name="Land M."/>
            <person name="Hauser L."/>
            <person name="Jeffries C."/>
            <person name="Kyrpides N."/>
            <person name="Ivanova N."/>
            <person name="Mikhailova N."/>
            <person name="Wang A."/>
            <person name="Mouttaki H."/>
            <person name="He Z."/>
            <person name="Zhou J."/>
            <person name="Hemme C.L."/>
            <person name="Woyke T."/>
        </authorList>
    </citation>
    <scope>NUCLEOTIDE SEQUENCE [LARGE SCALE GENOMIC DNA]</scope>
    <source>
        <strain evidence="3">DSM 18485 / JCM 12961 / CGMCC 1.5033 / YUAN-3</strain>
    </source>
</reference>
<evidence type="ECO:0000313" key="3">
    <source>
        <dbReference type="Proteomes" id="UP000001551"/>
    </source>
</evidence>
<name>E6U5N9_ETHHY</name>
<gene>
    <name evidence="2" type="ordered locus">Ethha_1254</name>
</gene>
<accession>E6U5N9</accession>
<keyword evidence="3" id="KW-1185">Reference proteome</keyword>
<evidence type="ECO:0000313" key="2">
    <source>
        <dbReference type="EMBL" id="ADU26798.1"/>
    </source>
</evidence>
<dbReference type="HOGENOM" id="CLU_993037_0_0_9"/>
<proteinExistence type="predicted"/>
<protein>
    <submittedName>
        <fullName evidence="2">Uncharacterized protein</fullName>
    </submittedName>
</protein>
<evidence type="ECO:0000256" key="1">
    <source>
        <dbReference type="SAM" id="MobiDB-lite"/>
    </source>
</evidence>
<sequence>MKEVCPLTDDQKRMIAQMIKSGLNHREIAESLNLKRNTINTYCWRQGLHPIKKPKPPVELNQPKKKPGRPPKPKPAPKPRPFYEFCLTCNKPLVQGKLGPGKKFCGKKCRNDWWNSHPKMITGTCSYCGKSFTTKNRKQRYCSKTCFMQRFSEDQARKAERRSEELQEKQMHEVCGTQNHFYFMLNAAMRYALGRKSYDVGLVAGFIKDNLSVFNEKWLVNSINDIQLYLDDRENGNVDDDDCDHQIWLNLLETVREEYKSRDFPKPSRYNMVDKAWLEE</sequence>